<dbReference type="Proteomes" id="UP001500618">
    <property type="component" value="Unassembled WGS sequence"/>
</dbReference>
<gene>
    <name evidence="1" type="ORF">GCM10009765_47230</name>
</gene>
<dbReference type="EMBL" id="BAAANY010000019">
    <property type="protein sequence ID" value="GAA1692457.1"/>
    <property type="molecule type" value="Genomic_DNA"/>
</dbReference>
<dbReference type="RefSeq" id="WP_344312631.1">
    <property type="nucleotide sequence ID" value="NZ_BAAANY010000019.1"/>
</dbReference>
<evidence type="ECO:0000313" key="2">
    <source>
        <dbReference type="Proteomes" id="UP001500618"/>
    </source>
</evidence>
<evidence type="ECO:0000313" key="1">
    <source>
        <dbReference type="EMBL" id="GAA1692457.1"/>
    </source>
</evidence>
<name>A0ABN2HRT4_9ACTN</name>
<comment type="caution">
    <text evidence="1">The sequence shown here is derived from an EMBL/GenBank/DDBJ whole genome shotgun (WGS) entry which is preliminary data.</text>
</comment>
<dbReference type="SUPFAM" id="SSF53649">
    <property type="entry name" value="Alkaline phosphatase-like"/>
    <property type="match status" value="1"/>
</dbReference>
<dbReference type="InterPro" id="IPR002591">
    <property type="entry name" value="Phosphodiest/P_Trfase"/>
</dbReference>
<dbReference type="Gene3D" id="3.40.720.10">
    <property type="entry name" value="Alkaline Phosphatase, subunit A"/>
    <property type="match status" value="1"/>
</dbReference>
<protein>
    <submittedName>
        <fullName evidence="1">Alkaline phosphatase family protein</fullName>
    </submittedName>
</protein>
<keyword evidence="2" id="KW-1185">Reference proteome</keyword>
<accession>A0ABN2HRT4</accession>
<dbReference type="Pfam" id="PF01663">
    <property type="entry name" value="Phosphodiest"/>
    <property type="match status" value="1"/>
</dbReference>
<dbReference type="PANTHER" id="PTHR10151">
    <property type="entry name" value="ECTONUCLEOTIDE PYROPHOSPHATASE/PHOSPHODIESTERASE"/>
    <property type="match status" value="1"/>
</dbReference>
<dbReference type="PANTHER" id="PTHR10151:SF120">
    <property type="entry name" value="BIS(5'-ADENOSYL)-TRIPHOSPHATASE"/>
    <property type="match status" value="1"/>
</dbReference>
<reference evidence="1 2" key="1">
    <citation type="journal article" date="2019" name="Int. J. Syst. Evol. Microbiol.">
        <title>The Global Catalogue of Microorganisms (GCM) 10K type strain sequencing project: providing services to taxonomists for standard genome sequencing and annotation.</title>
        <authorList>
            <consortium name="The Broad Institute Genomics Platform"/>
            <consortium name="The Broad Institute Genome Sequencing Center for Infectious Disease"/>
            <person name="Wu L."/>
            <person name="Ma J."/>
        </authorList>
    </citation>
    <scope>NUCLEOTIDE SEQUENCE [LARGE SCALE GENOMIC DNA]</scope>
    <source>
        <strain evidence="1 2">JCM 14718</strain>
    </source>
</reference>
<sequence>MSSETSAVRLPAYGTGSLAEVMPSVAAVLGVPGYDDVLGIQALAGGSFKRACVLLIDGLGWNALRAHLDEAPTLNAMAGRSITTAFPATTATSVTTVGTGLPPGLHGVLGYQVAIPGTGRLMNSLRWDREVDPLTWQPYEPVLARAAGFGLAVAHVGPGFHNGSGLTRASARGGRFRPAYSLGDLAYGAADATASADRALTYAYFAELDTTGHMRGWQSEAWRAELAQVDLLVRTLRAALPPDAALVVIADHGMIDVPPAGRLDADEWPALWEGVALLGGEGRARHVYAQPGAEADVLAAWTDVLGPDTLVVSRDQAIADGWFGPKVDDRVRPRIGDVVTAPGAGVAVIATEAEPLESSLVGLHGGMVPDEQLVPLLVSSGAG</sequence>
<dbReference type="InterPro" id="IPR017850">
    <property type="entry name" value="Alkaline_phosphatase_core_sf"/>
</dbReference>
<proteinExistence type="predicted"/>
<organism evidence="1 2">
    <name type="scientific">Fodinicola feengrottensis</name>
    <dbReference type="NCBI Taxonomy" id="435914"/>
    <lineage>
        <taxon>Bacteria</taxon>
        <taxon>Bacillati</taxon>
        <taxon>Actinomycetota</taxon>
        <taxon>Actinomycetes</taxon>
        <taxon>Mycobacteriales</taxon>
        <taxon>Fodinicola</taxon>
    </lineage>
</organism>